<protein>
    <recommendedName>
        <fullName evidence="1">Tox-PLDMTX domain-containing protein</fullName>
    </recommendedName>
</protein>
<sequence>MMESKRLKELITGDPEIAKCMLNPRDECFDCAVKVARILRANNVRHRIVGMLIWEFFSRSTDTHFVVAVYDLDDSLKRDNPDEPFIVDPTSAQFLECGPLFEFFHDWRCQLIEGTALGRKLIKLKEYDNPCQARHDLGLFYDLPSEFDGGCLTTPIWYIQYRNDTTLAESRDDSSSAKAVVSNVSLFGMPSVIRILMTLRKTFG</sequence>
<comment type="caution">
    <text evidence="2">The sequence shown here is derived from an EMBL/GenBank/DDBJ whole genome shotgun (WGS) entry which is preliminary data.</text>
</comment>
<dbReference type="EMBL" id="VSRO01000017">
    <property type="protein sequence ID" value="TYK54750.1"/>
    <property type="molecule type" value="Genomic_DNA"/>
</dbReference>
<reference evidence="2 3" key="2">
    <citation type="submission" date="2019-08" db="EMBL/GenBank/DDBJ databases">
        <authorList>
            <person name="Brilhante M."/>
            <person name="Perreten V."/>
        </authorList>
    </citation>
    <scope>NUCLEOTIDE SEQUENCE [LARGE SCALE GENOMIC DNA]</scope>
    <source>
        <strain evidence="2 3">MCP106</strain>
    </source>
</reference>
<dbReference type="Pfam" id="PF15645">
    <property type="entry name" value="Tox-PLDMTX"/>
    <property type="match status" value="1"/>
</dbReference>
<proteinExistence type="predicted"/>
<dbReference type="AlphaFoldDB" id="A0A5D3G3T0"/>
<evidence type="ECO:0000313" key="2">
    <source>
        <dbReference type="EMBL" id="TYK54750.1"/>
    </source>
</evidence>
<dbReference type="Gene3D" id="3.10.670.10">
    <property type="entry name" value="Secreted effector protein ssei"/>
    <property type="match status" value="1"/>
</dbReference>
<dbReference type="InterPro" id="IPR028907">
    <property type="entry name" value="Tox-PLDMTX_dom"/>
</dbReference>
<evidence type="ECO:0000259" key="1">
    <source>
        <dbReference type="Pfam" id="PF15645"/>
    </source>
</evidence>
<evidence type="ECO:0000313" key="3">
    <source>
        <dbReference type="Proteomes" id="UP000324029"/>
    </source>
</evidence>
<reference evidence="2 3" key="1">
    <citation type="submission" date="2019-08" db="EMBL/GenBank/DDBJ databases">
        <title>Subclass B2 metallo-beta lactamase from Pseudomonas synxantha.</title>
        <authorList>
            <person name="Poirel L."/>
            <person name="Palmieri M."/>
            <person name="Masseron A."/>
            <person name="Perreten V."/>
            <person name="Nordman P."/>
        </authorList>
    </citation>
    <scope>NUCLEOTIDE SEQUENCE [LARGE SCALE GENOMIC DNA]</scope>
    <source>
        <strain evidence="2 3">MCP106</strain>
    </source>
</reference>
<name>A0A5D3G3T0_9PSED</name>
<organism evidence="2 3">
    <name type="scientific">Pseudomonas synxantha</name>
    <dbReference type="NCBI Taxonomy" id="47883"/>
    <lineage>
        <taxon>Bacteria</taxon>
        <taxon>Pseudomonadati</taxon>
        <taxon>Pseudomonadota</taxon>
        <taxon>Gammaproteobacteria</taxon>
        <taxon>Pseudomonadales</taxon>
        <taxon>Pseudomonadaceae</taxon>
        <taxon>Pseudomonas</taxon>
    </lineage>
</organism>
<gene>
    <name evidence="2" type="ORF">FXO26_26005</name>
</gene>
<feature type="domain" description="Tox-PLDMTX" evidence="1">
    <location>
        <begin position="23"/>
        <end position="129"/>
    </location>
</feature>
<dbReference type="Proteomes" id="UP000324029">
    <property type="component" value="Unassembled WGS sequence"/>
</dbReference>
<accession>A0A5D3G3T0</accession>